<keyword evidence="2" id="KW-0813">Transport</keyword>
<evidence type="ECO:0000313" key="7">
    <source>
        <dbReference type="EMBL" id="ASP20484.1"/>
    </source>
</evidence>
<dbReference type="InterPro" id="IPR052156">
    <property type="entry name" value="BCAA_Transport_ATP-bd_LivF"/>
</dbReference>
<gene>
    <name evidence="7" type="ORF">ANTHELSMS3_01796</name>
</gene>
<dbReference type="InterPro" id="IPR017871">
    <property type="entry name" value="ABC_transporter-like_CS"/>
</dbReference>
<dbReference type="Pfam" id="PF00005">
    <property type="entry name" value="ABC_tran"/>
    <property type="match status" value="1"/>
</dbReference>
<keyword evidence="3" id="KW-0547">Nucleotide-binding</keyword>
<reference evidence="7 8" key="1">
    <citation type="submission" date="2017-07" db="EMBL/GenBank/DDBJ databases">
        <title>Genome Sequence of Antarctobacter heliothermus Strain SMS3 Isolated from a culture of the Diatom Skeletonema marinoi.</title>
        <authorList>
            <person name="Topel M."/>
            <person name="Pinder M.I.M."/>
            <person name="Johansson O.N."/>
            <person name="Kourtchenko O."/>
            <person name="Godhe A."/>
            <person name="Clarke A.K."/>
        </authorList>
    </citation>
    <scope>NUCLEOTIDE SEQUENCE [LARGE SCALE GENOMIC DNA]</scope>
    <source>
        <strain evidence="7 8">SMS3</strain>
    </source>
</reference>
<keyword evidence="8" id="KW-1185">Reference proteome</keyword>
<dbReference type="SMART" id="SM00382">
    <property type="entry name" value="AAA"/>
    <property type="match status" value="1"/>
</dbReference>
<evidence type="ECO:0000256" key="2">
    <source>
        <dbReference type="ARBA" id="ARBA00022448"/>
    </source>
</evidence>
<dbReference type="EMBL" id="CP022540">
    <property type="protein sequence ID" value="ASP20484.1"/>
    <property type="molecule type" value="Genomic_DNA"/>
</dbReference>
<dbReference type="KEGG" id="aht:ANTHELSMS3_01796"/>
<dbReference type="Gene3D" id="3.40.50.300">
    <property type="entry name" value="P-loop containing nucleotide triphosphate hydrolases"/>
    <property type="match status" value="1"/>
</dbReference>
<organism evidence="7 8">
    <name type="scientific">Antarctobacter heliothermus</name>
    <dbReference type="NCBI Taxonomy" id="74033"/>
    <lineage>
        <taxon>Bacteria</taxon>
        <taxon>Pseudomonadati</taxon>
        <taxon>Pseudomonadota</taxon>
        <taxon>Alphaproteobacteria</taxon>
        <taxon>Rhodobacterales</taxon>
        <taxon>Roseobacteraceae</taxon>
        <taxon>Antarctobacter</taxon>
    </lineage>
</organism>
<dbReference type="PANTHER" id="PTHR43820">
    <property type="entry name" value="HIGH-AFFINITY BRANCHED-CHAIN AMINO ACID TRANSPORT ATP-BINDING PROTEIN LIVF"/>
    <property type="match status" value="1"/>
</dbReference>
<evidence type="ECO:0000313" key="8">
    <source>
        <dbReference type="Proteomes" id="UP000203589"/>
    </source>
</evidence>
<dbReference type="InterPro" id="IPR003439">
    <property type="entry name" value="ABC_transporter-like_ATP-bd"/>
</dbReference>
<dbReference type="GO" id="GO:0015658">
    <property type="term" value="F:branched-chain amino acid transmembrane transporter activity"/>
    <property type="evidence" value="ECO:0007669"/>
    <property type="project" value="TreeGrafter"/>
</dbReference>
<dbReference type="RefSeq" id="WP_094034553.1">
    <property type="nucleotide sequence ID" value="NZ_CP022540.1"/>
</dbReference>
<keyword evidence="4 7" id="KW-0067">ATP-binding</keyword>
<sequence>MKHALELNNVTASYGHGSILHGIDLAVPEGGVTALLGANGAGKTTTLRAICGMIETHGEVRLFGEEITGKSPETIARMGVAHVPDGRGTFTSLTVMDNLRLGAFTAKKRGNFQRSLDRVFDYFPRLKERVGQHAGTLSGGEQQMLAIGRALMAEPRLILLDEPSIGLAPVIVKQLFEILDQIARDAGVSMLLVEQNSNLALKLASNAALLEVGNLVARGTAEELSQNQEIARAYLGDVAAEGAGA</sequence>
<proteinExistence type="inferred from homology"/>
<evidence type="ECO:0000256" key="4">
    <source>
        <dbReference type="ARBA" id="ARBA00022840"/>
    </source>
</evidence>
<dbReference type="CDD" id="cd03224">
    <property type="entry name" value="ABC_TM1139_LivF_branched"/>
    <property type="match status" value="1"/>
</dbReference>
<evidence type="ECO:0000256" key="1">
    <source>
        <dbReference type="ARBA" id="ARBA00005417"/>
    </source>
</evidence>
<keyword evidence="5" id="KW-0029">Amino-acid transport</keyword>
<dbReference type="OrthoDB" id="9806149at2"/>
<dbReference type="PANTHER" id="PTHR43820:SF4">
    <property type="entry name" value="HIGH-AFFINITY BRANCHED-CHAIN AMINO ACID TRANSPORT ATP-BINDING PROTEIN LIVF"/>
    <property type="match status" value="1"/>
</dbReference>
<evidence type="ECO:0000259" key="6">
    <source>
        <dbReference type="PROSITE" id="PS50893"/>
    </source>
</evidence>
<protein>
    <submittedName>
        <fullName evidence="7">ABC transporter ATP-binding protein</fullName>
    </submittedName>
</protein>
<dbReference type="GO" id="GO:0015807">
    <property type="term" value="P:L-amino acid transport"/>
    <property type="evidence" value="ECO:0007669"/>
    <property type="project" value="TreeGrafter"/>
</dbReference>
<dbReference type="InterPro" id="IPR027417">
    <property type="entry name" value="P-loop_NTPase"/>
</dbReference>
<evidence type="ECO:0000256" key="5">
    <source>
        <dbReference type="ARBA" id="ARBA00022970"/>
    </source>
</evidence>
<dbReference type="PROSITE" id="PS00211">
    <property type="entry name" value="ABC_TRANSPORTER_1"/>
    <property type="match status" value="1"/>
</dbReference>
<feature type="domain" description="ABC transporter" evidence="6">
    <location>
        <begin position="5"/>
        <end position="237"/>
    </location>
</feature>
<comment type="similarity">
    <text evidence="1">Belongs to the ABC transporter superfamily.</text>
</comment>
<name>A0A222E2P1_9RHOB</name>
<dbReference type="AlphaFoldDB" id="A0A222E2P1"/>
<evidence type="ECO:0000256" key="3">
    <source>
        <dbReference type="ARBA" id="ARBA00022741"/>
    </source>
</evidence>
<dbReference type="PROSITE" id="PS50893">
    <property type="entry name" value="ABC_TRANSPORTER_2"/>
    <property type="match status" value="1"/>
</dbReference>
<dbReference type="InterPro" id="IPR003593">
    <property type="entry name" value="AAA+_ATPase"/>
</dbReference>
<dbReference type="SUPFAM" id="SSF52540">
    <property type="entry name" value="P-loop containing nucleoside triphosphate hydrolases"/>
    <property type="match status" value="1"/>
</dbReference>
<dbReference type="Proteomes" id="UP000203589">
    <property type="component" value="Chromosome"/>
</dbReference>
<dbReference type="GO" id="GO:0016887">
    <property type="term" value="F:ATP hydrolysis activity"/>
    <property type="evidence" value="ECO:0007669"/>
    <property type="project" value="InterPro"/>
</dbReference>
<accession>A0A222E2P1</accession>
<dbReference type="GO" id="GO:0005524">
    <property type="term" value="F:ATP binding"/>
    <property type="evidence" value="ECO:0007669"/>
    <property type="project" value="UniProtKB-KW"/>
</dbReference>